<proteinExistence type="inferred from homology"/>
<evidence type="ECO:0000256" key="1">
    <source>
        <dbReference type="ARBA" id="ARBA00007727"/>
    </source>
</evidence>
<reference evidence="3 4" key="1">
    <citation type="journal article" date="2018" name="PLoS Genet.">
        <title>Population sequencing reveals clonal diversity and ancestral inbreeding in the grapevine cultivar Chardonnay.</title>
        <authorList>
            <person name="Roach M.J."/>
            <person name="Johnson D.L."/>
            <person name="Bohlmann J."/>
            <person name="van Vuuren H.J."/>
            <person name="Jones S.J."/>
            <person name="Pretorius I.S."/>
            <person name="Schmidt S.A."/>
            <person name="Borneman A.R."/>
        </authorList>
    </citation>
    <scope>NUCLEOTIDE SEQUENCE [LARGE SCALE GENOMIC DNA]</scope>
    <source>
        <strain evidence="4">cv. Chardonnay</strain>
        <tissue evidence="3">Leaf</tissue>
    </source>
</reference>
<dbReference type="Pfam" id="PF13839">
    <property type="entry name" value="PC-Esterase"/>
    <property type="match status" value="1"/>
</dbReference>
<evidence type="ECO:0000313" key="4">
    <source>
        <dbReference type="Proteomes" id="UP000288805"/>
    </source>
</evidence>
<dbReference type="AlphaFoldDB" id="A0A438JN40"/>
<evidence type="ECO:0000259" key="2">
    <source>
        <dbReference type="Pfam" id="PF13839"/>
    </source>
</evidence>
<comment type="similarity">
    <text evidence="1">Belongs to the PC-esterase family. TBL subfamily.</text>
</comment>
<accession>A0A438JN40</accession>
<dbReference type="EMBL" id="QGNW01000035">
    <property type="protein sequence ID" value="RVX10355.1"/>
    <property type="molecule type" value="Genomic_DNA"/>
</dbReference>
<dbReference type="InterPro" id="IPR026057">
    <property type="entry name" value="TBL_C"/>
</dbReference>
<sequence>MEALSCLLKRAREGGFLPGWRFSGKGGAGVEISHLLFTNDTLVFCEPSLDQMSYLSCLLMGFEAMSGLRVNLDKSELIPMGRVENVEELALEFGCKFSMLSSSYLVLPLGARFKEVDLDLEHSIQYAYLLYVPVLYAKECEFAFGADLKGFPLRWWGFWKGSRICWHFAVEREALWRQVIYGKYGEEADGWRSCDVRRLGWRMYGATLEGECGFLGSLGGLTTGFGTGKPRGFSYKSNLELYDASEEGESIDHFLLHCELMRSLWNLLFSLFGMSWGPDKFPKEKPLVFYKAGKPLLPLLGMHDGFKVVLKNMVSYIQRKYQARRSSSGACNLQDIFMVVTGIKMAVACSTSRLRNPRNNGVNKEARQLNLLIEEALQGTDIQLLDLTHLSEFRADAHPSIWLGKKDAVAEWGQELHALVPTWCP</sequence>
<dbReference type="Proteomes" id="UP000288805">
    <property type="component" value="Unassembled WGS sequence"/>
</dbReference>
<organism evidence="3 4">
    <name type="scientific">Vitis vinifera</name>
    <name type="common">Grape</name>
    <dbReference type="NCBI Taxonomy" id="29760"/>
    <lineage>
        <taxon>Eukaryota</taxon>
        <taxon>Viridiplantae</taxon>
        <taxon>Streptophyta</taxon>
        <taxon>Embryophyta</taxon>
        <taxon>Tracheophyta</taxon>
        <taxon>Spermatophyta</taxon>
        <taxon>Magnoliopsida</taxon>
        <taxon>eudicotyledons</taxon>
        <taxon>Gunneridae</taxon>
        <taxon>Pentapetalae</taxon>
        <taxon>rosids</taxon>
        <taxon>Vitales</taxon>
        <taxon>Vitaceae</taxon>
        <taxon>Viteae</taxon>
        <taxon>Vitis</taxon>
    </lineage>
</organism>
<name>A0A438JN40_VITVI</name>
<protein>
    <submittedName>
        <fullName evidence="3">Protein trichome birefringence-like 12</fullName>
    </submittedName>
</protein>
<gene>
    <name evidence="3" type="primary">TBL12_2</name>
    <name evidence="3" type="ORF">CK203_016073</name>
</gene>
<evidence type="ECO:0000313" key="3">
    <source>
        <dbReference type="EMBL" id="RVX10355.1"/>
    </source>
</evidence>
<dbReference type="GO" id="GO:0016740">
    <property type="term" value="F:transferase activity"/>
    <property type="evidence" value="ECO:0007669"/>
    <property type="project" value="InterPro"/>
</dbReference>
<comment type="caution">
    <text evidence="3">The sequence shown here is derived from an EMBL/GenBank/DDBJ whole genome shotgun (WGS) entry which is preliminary data.</text>
</comment>
<feature type="domain" description="Trichome birefringence-like C-terminal" evidence="2">
    <location>
        <begin position="275"/>
        <end position="409"/>
    </location>
</feature>